<comment type="caution">
    <text evidence="2">The sequence shown here is derived from an EMBL/GenBank/DDBJ whole genome shotgun (WGS) entry which is preliminary data.</text>
</comment>
<dbReference type="InterPro" id="IPR007403">
    <property type="entry name" value="DUF456"/>
</dbReference>
<dbReference type="RefSeq" id="WP_109818512.1">
    <property type="nucleotide sequence ID" value="NZ_QGKR01000211.1"/>
</dbReference>
<dbReference type="Pfam" id="PF04306">
    <property type="entry name" value="DUF456"/>
    <property type="match status" value="1"/>
</dbReference>
<proteinExistence type="predicted"/>
<keyword evidence="3" id="KW-1185">Reference proteome</keyword>
<protein>
    <submittedName>
        <fullName evidence="2">DUF456 domain-containing protein</fullName>
    </submittedName>
</protein>
<sequence length="166" mass="16606">MGVTDTQAAVTVLAGLAILAGLAGVVVPGLPALPLCWGGVLIWAVFGGAGVGRWAVLAAATLVVAGGTVVKYAWPGRNLKRTGVPTSSLLAGGLLGLVGFFVIPVVGAVLGFVGGVWAAERLRLGDSRLAWPSTRQAVKAAGLSMLVEFLAGVVVAVLWVAGLLLT</sequence>
<dbReference type="EMBL" id="QGKR01000211">
    <property type="protein sequence ID" value="PWR07851.1"/>
    <property type="molecule type" value="Genomic_DNA"/>
</dbReference>
<keyword evidence="1" id="KW-1133">Transmembrane helix</keyword>
<feature type="transmembrane region" description="Helical" evidence="1">
    <location>
        <begin position="140"/>
        <end position="165"/>
    </location>
</feature>
<evidence type="ECO:0000313" key="3">
    <source>
        <dbReference type="Proteomes" id="UP000245410"/>
    </source>
</evidence>
<keyword evidence="1" id="KW-0472">Membrane</keyword>
<dbReference type="Proteomes" id="UP000245410">
    <property type="component" value="Unassembled WGS sequence"/>
</dbReference>
<dbReference type="OrthoDB" id="3577600at2"/>
<feature type="transmembrane region" description="Helical" evidence="1">
    <location>
        <begin position="54"/>
        <end position="74"/>
    </location>
</feature>
<name>A0A317CZ24_9ACTN</name>
<feature type="transmembrane region" description="Helical" evidence="1">
    <location>
        <begin position="94"/>
        <end position="119"/>
    </location>
</feature>
<dbReference type="AlphaFoldDB" id="A0A317CZ24"/>
<gene>
    <name evidence="2" type="ORF">DKT68_17635</name>
</gene>
<keyword evidence="1" id="KW-0812">Transmembrane</keyword>
<accession>A0A317CZ24</accession>
<feature type="transmembrane region" description="Helical" evidence="1">
    <location>
        <begin position="12"/>
        <end position="42"/>
    </location>
</feature>
<evidence type="ECO:0000313" key="2">
    <source>
        <dbReference type="EMBL" id="PWR07851.1"/>
    </source>
</evidence>
<evidence type="ECO:0000256" key="1">
    <source>
        <dbReference type="SAM" id="Phobius"/>
    </source>
</evidence>
<organism evidence="2 3">
    <name type="scientific">Micromonospora acroterricola</name>
    <dbReference type="NCBI Taxonomy" id="2202421"/>
    <lineage>
        <taxon>Bacteria</taxon>
        <taxon>Bacillati</taxon>
        <taxon>Actinomycetota</taxon>
        <taxon>Actinomycetes</taxon>
        <taxon>Micromonosporales</taxon>
        <taxon>Micromonosporaceae</taxon>
        <taxon>Micromonospora</taxon>
    </lineage>
</organism>
<reference evidence="2 3" key="1">
    <citation type="submission" date="2018-05" db="EMBL/GenBank/DDBJ databases">
        <title>Micromonospora atacamensis sp. nov., a novel actinobacteria isolated from high altitude Atacama Desert soil.</title>
        <authorList>
            <person name="Carro L."/>
            <person name="Golinska P."/>
            <person name="Klenk H.-P."/>
            <person name="Goodfellow M."/>
        </authorList>
    </citation>
    <scope>NUCLEOTIDE SEQUENCE [LARGE SCALE GENOMIC DNA]</scope>
    <source>
        <strain evidence="2 3">5R2A7</strain>
    </source>
</reference>